<accession>A0AAD3SFF1</accession>
<evidence type="ECO:0000313" key="2">
    <source>
        <dbReference type="EMBL" id="GMH09756.1"/>
    </source>
</evidence>
<sequence length="86" mass="9511">MSNDCSDHYDALNMVCTAEALLVLLLLAVCLGGFDGVEYDVVVGQFIALRLWYDNCYVVAILVGVRVIELMPLCAYCPVWLSIFGM</sequence>
<feature type="transmembrane region" description="Helical" evidence="1">
    <location>
        <begin position="12"/>
        <end position="37"/>
    </location>
</feature>
<dbReference type="AlphaFoldDB" id="A0AAD3SFF1"/>
<name>A0AAD3SFF1_NEPGR</name>
<evidence type="ECO:0000313" key="3">
    <source>
        <dbReference type="Proteomes" id="UP001279734"/>
    </source>
</evidence>
<evidence type="ECO:0000256" key="1">
    <source>
        <dbReference type="SAM" id="Phobius"/>
    </source>
</evidence>
<comment type="caution">
    <text evidence="2">The sequence shown here is derived from an EMBL/GenBank/DDBJ whole genome shotgun (WGS) entry which is preliminary data.</text>
</comment>
<proteinExistence type="predicted"/>
<protein>
    <submittedName>
        <fullName evidence="2">Uncharacterized protein</fullName>
    </submittedName>
</protein>
<keyword evidence="1" id="KW-0472">Membrane</keyword>
<reference evidence="2" key="1">
    <citation type="submission" date="2023-05" db="EMBL/GenBank/DDBJ databases">
        <title>Nepenthes gracilis genome sequencing.</title>
        <authorList>
            <person name="Fukushima K."/>
        </authorList>
    </citation>
    <scope>NUCLEOTIDE SEQUENCE</scope>
    <source>
        <strain evidence="2">SING2019-196</strain>
    </source>
</reference>
<keyword evidence="3" id="KW-1185">Reference proteome</keyword>
<dbReference type="Proteomes" id="UP001279734">
    <property type="component" value="Unassembled WGS sequence"/>
</dbReference>
<dbReference type="EMBL" id="BSYO01000009">
    <property type="protein sequence ID" value="GMH09756.1"/>
    <property type="molecule type" value="Genomic_DNA"/>
</dbReference>
<keyword evidence="1" id="KW-0812">Transmembrane</keyword>
<feature type="transmembrane region" description="Helical" evidence="1">
    <location>
        <begin position="57"/>
        <end position="81"/>
    </location>
</feature>
<gene>
    <name evidence="2" type="ORF">Nepgr_011597</name>
</gene>
<organism evidence="2 3">
    <name type="scientific">Nepenthes gracilis</name>
    <name type="common">Slender pitcher plant</name>
    <dbReference type="NCBI Taxonomy" id="150966"/>
    <lineage>
        <taxon>Eukaryota</taxon>
        <taxon>Viridiplantae</taxon>
        <taxon>Streptophyta</taxon>
        <taxon>Embryophyta</taxon>
        <taxon>Tracheophyta</taxon>
        <taxon>Spermatophyta</taxon>
        <taxon>Magnoliopsida</taxon>
        <taxon>eudicotyledons</taxon>
        <taxon>Gunneridae</taxon>
        <taxon>Pentapetalae</taxon>
        <taxon>Caryophyllales</taxon>
        <taxon>Nepenthaceae</taxon>
        <taxon>Nepenthes</taxon>
    </lineage>
</organism>
<keyword evidence="1" id="KW-1133">Transmembrane helix</keyword>